<dbReference type="AlphaFoldDB" id="A0AAD5VHB8"/>
<comment type="caution">
    <text evidence="3">The sequence shown here is derived from an EMBL/GenBank/DDBJ whole genome shotgun (WGS) entry which is preliminary data.</text>
</comment>
<name>A0AAD5VHB8_9AGAR</name>
<feature type="signal peptide" evidence="2">
    <location>
        <begin position="1"/>
        <end position="21"/>
    </location>
</feature>
<feature type="region of interest" description="Disordered" evidence="1">
    <location>
        <begin position="190"/>
        <end position="255"/>
    </location>
</feature>
<sequence>MILSTVIWVLSALAGAVVVGAEKHTVRFDNRCGYGTPHLLKNGAILSQGEEYVSDGSLDSTIAYLQTGNCNLNGEGCTLVEMTLVNPTCPGCGSSVDISLIPPLAFSVSTSFSYFNGCDGQGAVCNSENCTTAFYIPSDNHVQVQCEENNVDLLISFCAEGSSTYVKVDEVVTPPSLSVGAAATRPKTAVMGSTASVPQHPSATSSSHPSATTAASKKKCKKSRSQRRDSVAAKRSESFLKFHRRHAKNRLGSGH</sequence>
<protein>
    <recommendedName>
        <fullName evidence="5">Glycopeptide</fullName>
    </recommendedName>
</protein>
<gene>
    <name evidence="3" type="ORF">NP233_g11001</name>
</gene>
<evidence type="ECO:0000256" key="1">
    <source>
        <dbReference type="SAM" id="MobiDB-lite"/>
    </source>
</evidence>
<evidence type="ECO:0008006" key="5">
    <source>
        <dbReference type="Google" id="ProtNLM"/>
    </source>
</evidence>
<reference evidence="3" key="1">
    <citation type="submission" date="2022-07" db="EMBL/GenBank/DDBJ databases">
        <title>Genome Sequence of Leucocoprinus birnbaumii.</title>
        <authorList>
            <person name="Buettner E."/>
        </authorList>
    </citation>
    <scope>NUCLEOTIDE SEQUENCE</scope>
    <source>
        <strain evidence="3">VT141</strain>
    </source>
</reference>
<proteinExistence type="predicted"/>
<evidence type="ECO:0000313" key="4">
    <source>
        <dbReference type="Proteomes" id="UP001213000"/>
    </source>
</evidence>
<keyword evidence="2" id="KW-0732">Signal</keyword>
<feature type="compositionally biased region" description="Basic and acidic residues" evidence="1">
    <location>
        <begin position="226"/>
        <end position="240"/>
    </location>
</feature>
<feature type="compositionally biased region" description="Polar residues" evidence="1">
    <location>
        <begin position="191"/>
        <end position="201"/>
    </location>
</feature>
<dbReference type="EMBL" id="JANIEX010001219">
    <property type="protein sequence ID" value="KAJ3560191.1"/>
    <property type="molecule type" value="Genomic_DNA"/>
</dbReference>
<accession>A0AAD5VHB8</accession>
<dbReference type="Proteomes" id="UP001213000">
    <property type="component" value="Unassembled WGS sequence"/>
</dbReference>
<evidence type="ECO:0000313" key="3">
    <source>
        <dbReference type="EMBL" id="KAJ3560191.1"/>
    </source>
</evidence>
<feature type="compositionally biased region" description="Basic residues" evidence="1">
    <location>
        <begin position="216"/>
        <end position="225"/>
    </location>
</feature>
<keyword evidence="4" id="KW-1185">Reference proteome</keyword>
<feature type="compositionally biased region" description="Low complexity" evidence="1">
    <location>
        <begin position="202"/>
        <end position="215"/>
    </location>
</feature>
<evidence type="ECO:0000256" key="2">
    <source>
        <dbReference type="SAM" id="SignalP"/>
    </source>
</evidence>
<organism evidence="3 4">
    <name type="scientific">Leucocoprinus birnbaumii</name>
    <dbReference type="NCBI Taxonomy" id="56174"/>
    <lineage>
        <taxon>Eukaryota</taxon>
        <taxon>Fungi</taxon>
        <taxon>Dikarya</taxon>
        <taxon>Basidiomycota</taxon>
        <taxon>Agaricomycotina</taxon>
        <taxon>Agaricomycetes</taxon>
        <taxon>Agaricomycetidae</taxon>
        <taxon>Agaricales</taxon>
        <taxon>Agaricineae</taxon>
        <taxon>Agaricaceae</taxon>
        <taxon>Leucocoprinus</taxon>
    </lineage>
</organism>
<feature type="chain" id="PRO_5042017544" description="Glycopeptide" evidence="2">
    <location>
        <begin position="22"/>
        <end position="255"/>
    </location>
</feature>